<proteinExistence type="predicted"/>
<organism evidence="1 2">
    <name type="scientific">Diphasiastrum complanatum</name>
    <name type="common">Issler's clubmoss</name>
    <name type="synonym">Lycopodium complanatum</name>
    <dbReference type="NCBI Taxonomy" id="34168"/>
    <lineage>
        <taxon>Eukaryota</taxon>
        <taxon>Viridiplantae</taxon>
        <taxon>Streptophyta</taxon>
        <taxon>Embryophyta</taxon>
        <taxon>Tracheophyta</taxon>
        <taxon>Lycopodiopsida</taxon>
        <taxon>Lycopodiales</taxon>
        <taxon>Lycopodiaceae</taxon>
        <taxon>Lycopodioideae</taxon>
        <taxon>Diphasiastrum</taxon>
    </lineage>
</organism>
<evidence type="ECO:0000313" key="1">
    <source>
        <dbReference type="EMBL" id="KAJ7554568.1"/>
    </source>
</evidence>
<name>A0ACC2DJY7_DIPCM</name>
<dbReference type="EMBL" id="CM055097">
    <property type="protein sequence ID" value="KAJ7554568.1"/>
    <property type="molecule type" value="Genomic_DNA"/>
</dbReference>
<keyword evidence="2" id="KW-1185">Reference proteome</keyword>
<sequence>MEFPTQRKSMILTIAEYLYNKISTQHVLLVVLIFLLSSLGKNVVQSLRLMFMLLATQLHGSQEAQHSASFVLVNIMVLAIWIRSSSILTRSNSKPKKKLESTPLSLPLSSSVPESKIRRASRIQAELHQTWDSWEKEHHAETHSQKDRQIAGRLSFMGRRSAPYPLVCGDAIVEETRLVDPGSPSWKIATRQEEIVVYKDDLMERIESFIAKHRAQWRQQRQEDGISCISWTSNGPNCADQFYKLNSNYQTIGLF</sequence>
<reference evidence="2" key="1">
    <citation type="journal article" date="2024" name="Proc. Natl. Acad. Sci. U.S.A.">
        <title>Extraordinary preservation of gene collinearity over three hundred million years revealed in homosporous lycophytes.</title>
        <authorList>
            <person name="Li C."/>
            <person name="Wickell D."/>
            <person name="Kuo L.Y."/>
            <person name="Chen X."/>
            <person name="Nie B."/>
            <person name="Liao X."/>
            <person name="Peng D."/>
            <person name="Ji J."/>
            <person name="Jenkins J."/>
            <person name="Williams M."/>
            <person name="Shu S."/>
            <person name="Plott C."/>
            <person name="Barry K."/>
            <person name="Rajasekar S."/>
            <person name="Grimwood J."/>
            <person name="Han X."/>
            <person name="Sun S."/>
            <person name="Hou Z."/>
            <person name="He W."/>
            <person name="Dai G."/>
            <person name="Sun C."/>
            <person name="Schmutz J."/>
            <person name="Leebens-Mack J.H."/>
            <person name="Li F.W."/>
            <person name="Wang L."/>
        </authorList>
    </citation>
    <scope>NUCLEOTIDE SEQUENCE [LARGE SCALE GENOMIC DNA]</scope>
    <source>
        <strain evidence="2">cv. PW_Plant_1</strain>
    </source>
</reference>
<gene>
    <name evidence="1" type="ORF">O6H91_06G145800</name>
</gene>
<dbReference type="Proteomes" id="UP001162992">
    <property type="component" value="Chromosome 6"/>
</dbReference>
<accession>A0ACC2DJY7</accession>
<comment type="caution">
    <text evidence="1">The sequence shown here is derived from an EMBL/GenBank/DDBJ whole genome shotgun (WGS) entry which is preliminary data.</text>
</comment>
<evidence type="ECO:0000313" key="2">
    <source>
        <dbReference type="Proteomes" id="UP001162992"/>
    </source>
</evidence>
<protein>
    <submittedName>
        <fullName evidence="1">Uncharacterized protein</fullName>
    </submittedName>
</protein>